<evidence type="ECO:0000313" key="9">
    <source>
        <dbReference type="Proteomes" id="UP000472276"/>
    </source>
</evidence>
<feature type="transmembrane region" description="Helical" evidence="7">
    <location>
        <begin position="255"/>
        <end position="275"/>
    </location>
</feature>
<reference evidence="8" key="2">
    <citation type="submission" date="2025-09" db="UniProtKB">
        <authorList>
            <consortium name="Ensembl"/>
        </authorList>
    </citation>
    <scope>IDENTIFICATION</scope>
</reference>
<reference evidence="8" key="1">
    <citation type="submission" date="2025-08" db="UniProtKB">
        <authorList>
            <consortium name="Ensembl"/>
        </authorList>
    </citation>
    <scope>IDENTIFICATION</scope>
</reference>
<keyword evidence="9" id="KW-1185">Reference proteome</keyword>
<dbReference type="InterPro" id="IPR002259">
    <property type="entry name" value="Eqnu_transpt"/>
</dbReference>
<keyword evidence="5 7" id="KW-1133">Transmembrane helix</keyword>
<dbReference type="GO" id="GO:0005337">
    <property type="term" value="F:nucleoside transmembrane transporter activity"/>
    <property type="evidence" value="ECO:0007669"/>
    <property type="project" value="InterPro"/>
</dbReference>
<gene>
    <name evidence="8" type="primary">LOC116325731</name>
</gene>
<evidence type="ECO:0000256" key="6">
    <source>
        <dbReference type="ARBA" id="ARBA00023136"/>
    </source>
</evidence>
<dbReference type="PRINTS" id="PR01130">
    <property type="entry name" value="DERENTRNSPRT"/>
</dbReference>
<feature type="transmembrane region" description="Helical" evidence="7">
    <location>
        <begin position="399"/>
        <end position="421"/>
    </location>
</feature>
<comment type="subcellular location">
    <subcellularLocation>
        <location evidence="1">Membrane</location>
        <topology evidence="1">Multi-pass membrane protein</topology>
    </subcellularLocation>
</comment>
<feature type="transmembrane region" description="Helical" evidence="7">
    <location>
        <begin position="166"/>
        <end position="184"/>
    </location>
</feature>
<keyword evidence="4 7" id="KW-0812">Transmembrane</keyword>
<dbReference type="PANTHER" id="PTHR10332">
    <property type="entry name" value="EQUILIBRATIVE NUCLEOSIDE TRANSPORTER"/>
    <property type="match status" value="1"/>
</dbReference>
<dbReference type="PIRSF" id="PIRSF016379">
    <property type="entry name" value="ENT"/>
    <property type="match status" value="1"/>
</dbReference>
<evidence type="ECO:0000256" key="3">
    <source>
        <dbReference type="ARBA" id="ARBA00022448"/>
    </source>
</evidence>
<organism evidence="8 9">
    <name type="scientific">Oreochromis aureus</name>
    <name type="common">Israeli tilapia</name>
    <name type="synonym">Chromis aureus</name>
    <dbReference type="NCBI Taxonomy" id="47969"/>
    <lineage>
        <taxon>Eukaryota</taxon>
        <taxon>Metazoa</taxon>
        <taxon>Chordata</taxon>
        <taxon>Craniata</taxon>
        <taxon>Vertebrata</taxon>
        <taxon>Euteleostomi</taxon>
        <taxon>Actinopterygii</taxon>
        <taxon>Neopterygii</taxon>
        <taxon>Teleostei</taxon>
        <taxon>Neoteleostei</taxon>
        <taxon>Acanthomorphata</taxon>
        <taxon>Ovalentaria</taxon>
        <taxon>Cichlomorphae</taxon>
        <taxon>Cichliformes</taxon>
        <taxon>Cichlidae</taxon>
        <taxon>African cichlids</taxon>
        <taxon>Pseudocrenilabrinae</taxon>
        <taxon>Oreochromini</taxon>
        <taxon>Oreochromis</taxon>
    </lineage>
</organism>
<dbReference type="GO" id="GO:0015862">
    <property type="term" value="P:uridine transmembrane transport"/>
    <property type="evidence" value="ECO:0007669"/>
    <property type="project" value="TreeGrafter"/>
</dbReference>
<dbReference type="SUPFAM" id="SSF103473">
    <property type="entry name" value="MFS general substrate transporter"/>
    <property type="match status" value="1"/>
</dbReference>
<comment type="similarity">
    <text evidence="2">Belongs to the SLC29A/ENT transporter (TC 2.A.57) family.</text>
</comment>
<feature type="transmembrane region" description="Helical" evidence="7">
    <location>
        <begin position="68"/>
        <end position="87"/>
    </location>
</feature>
<feature type="transmembrane region" description="Helical" evidence="7">
    <location>
        <begin position="190"/>
        <end position="211"/>
    </location>
</feature>
<name>A0A668U4Q8_OREAU</name>
<feature type="transmembrane region" description="Helical" evidence="7">
    <location>
        <begin position="129"/>
        <end position="154"/>
    </location>
</feature>
<evidence type="ECO:0000313" key="8">
    <source>
        <dbReference type="Ensembl" id="ENSOABP00000034650.1"/>
    </source>
</evidence>
<protein>
    <submittedName>
        <fullName evidence="8">Uncharacterized protein</fullName>
    </submittedName>
</protein>
<keyword evidence="3" id="KW-0813">Transport</keyword>
<dbReference type="GO" id="GO:0005886">
    <property type="term" value="C:plasma membrane"/>
    <property type="evidence" value="ECO:0007669"/>
    <property type="project" value="TreeGrafter"/>
</dbReference>
<evidence type="ECO:0000256" key="5">
    <source>
        <dbReference type="ARBA" id="ARBA00022989"/>
    </source>
</evidence>
<dbReference type="Ensembl" id="ENSOABT00000035615.2">
    <property type="protein sequence ID" value="ENSOABP00000034650.1"/>
    <property type="gene ID" value="ENSOABG00000015777.2"/>
</dbReference>
<dbReference type="AlphaFoldDB" id="A0A668U4Q8"/>
<keyword evidence="6 7" id="KW-0472">Membrane</keyword>
<dbReference type="Proteomes" id="UP000472276">
    <property type="component" value="Unassembled WGS sequence"/>
</dbReference>
<evidence type="ECO:0000256" key="2">
    <source>
        <dbReference type="ARBA" id="ARBA00007965"/>
    </source>
</evidence>
<feature type="transmembrane region" description="Helical" evidence="7">
    <location>
        <begin position="327"/>
        <end position="344"/>
    </location>
</feature>
<dbReference type="PANTHER" id="PTHR10332:SF9">
    <property type="entry name" value="EQUILIBRATIVE NUCLEOSIDE TRANSPORTER 1"/>
    <property type="match status" value="1"/>
</dbReference>
<evidence type="ECO:0000256" key="7">
    <source>
        <dbReference type="SAM" id="Phobius"/>
    </source>
</evidence>
<dbReference type="Pfam" id="PF01733">
    <property type="entry name" value="Nucleoside_tran"/>
    <property type="match status" value="1"/>
</dbReference>
<feature type="transmembrane region" description="Helical" evidence="7">
    <location>
        <begin position="295"/>
        <end position="315"/>
    </location>
</feature>
<evidence type="ECO:0000256" key="1">
    <source>
        <dbReference type="ARBA" id="ARBA00004141"/>
    </source>
</evidence>
<feature type="transmembrane region" description="Helical" evidence="7">
    <location>
        <begin position="12"/>
        <end position="32"/>
    </location>
</feature>
<dbReference type="InterPro" id="IPR036259">
    <property type="entry name" value="MFS_trans_sf"/>
</dbReference>
<feature type="transmembrane region" description="Helical" evidence="7">
    <location>
        <begin position="99"/>
        <end position="117"/>
    </location>
</feature>
<proteinExistence type="inferred from homology"/>
<evidence type="ECO:0000256" key="4">
    <source>
        <dbReference type="ARBA" id="ARBA00022692"/>
    </source>
</evidence>
<feature type="transmembrane region" description="Helical" evidence="7">
    <location>
        <begin position="364"/>
        <end position="387"/>
    </location>
</feature>
<sequence>MTAINAPRDKYNSVWLIFFILGLGSLLPWNFFMTATMYFTSRLKDSNQTANETAGDSRNVLESKFNNVMTLCAMVPLLIFTCLNSFIHQRIPQKLRISGSLTVILVVFLVTAVVVKVELAPLPFFVLTMVKIVCINSFGAIFQSSLFGLAGILPASYTTPIMSGQGLAGTFAAFSMICALASGSELQDSAFGYFITACVVILLAIMSYLTLPKMEFFQYCMESSRCAPSADEENKMDLLKKGAYRAAHYKKTEEANIWVMALSVCFIFTVTIGVFPAVTVDVKSTVADGGVWEKYFIPVSCFLLFNVMDWAGRSLTAVCMWPGKDSIWLPILVGLRVVFIPLFMLCNVQPRVISQTVWFSHDAWYIIFMILFSFSNGYLASLCMCFGPKKVSQHEAETAGAIMAFFLSLGLALGAAVSFGFRAAI</sequence>
<accession>A0A668U4Q8</accession>